<evidence type="ECO:0000313" key="6">
    <source>
        <dbReference type="Proteomes" id="UP000254159"/>
    </source>
</evidence>
<dbReference type="GO" id="GO:0006526">
    <property type="term" value="P:L-arginine biosynthetic process"/>
    <property type="evidence" value="ECO:0007669"/>
    <property type="project" value="TreeGrafter"/>
</dbReference>
<dbReference type="EC" id="3.5.1.18" evidence="5"/>
<dbReference type="EMBL" id="UGCD01000002">
    <property type="protein sequence ID" value="STI16494.1"/>
    <property type="molecule type" value="Genomic_DNA"/>
</dbReference>
<dbReference type="InterPro" id="IPR050072">
    <property type="entry name" value="Peptidase_M20A"/>
</dbReference>
<dbReference type="Gene3D" id="3.40.630.10">
    <property type="entry name" value="Zn peptidases"/>
    <property type="match status" value="1"/>
</dbReference>
<dbReference type="InterPro" id="IPR001261">
    <property type="entry name" value="ArgE/DapE_CS"/>
</dbReference>
<evidence type="ECO:0000256" key="4">
    <source>
        <dbReference type="ARBA" id="ARBA00023285"/>
    </source>
</evidence>
<dbReference type="PROSITE" id="PS00758">
    <property type="entry name" value="ARGE_DAPE_CPG2_1"/>
    <property type="match status" value="1"/>
</dbReference>
<reference evidence="5 6" key="1">
    <citation type="submission" date="2018-06" db="EMBL/GenBank/DDBJ databases">
        <authorList>
            <consortium name="Pathogen Informatics"/>
            <person name="Doyle S."/>
        </authorList>
    </citation>
    <scope>NUCLEOTIDE SEQUENCE [LARGE SCALE GENOMIC DNA]</scope>
    <source>
        <strain evidence="5 6">NCTC10865</strain>
    </source>
</reference>
<protein>
    <submittedName>
        <fullName evidence="5">Succinyl-diaminopimelate desuccinylase</fullName>
        <ecNumber evidence="5">3.5.1.18</ecNumber>
    </submittedName>
</protein>
<comment type="cofactor">
    <cofactor evidence="1">
        <name>Co(2+)</name>
        <dbReference type="ChEBI" id="CHEBI:48828"/>
    </cofactor>
</comment>
<dbReference type="GO" id="GO:0009014">
    <property type="term" value="F:succinyl-diaminopimelate desuccinylase activity"/>
    <property type="evidence" value="ECO:0007669"/>
    <property type="project" value="UniProtKB-EC"/>
</dbReference>
<organism evidence="5 6">
    <name type="scientific">Escherichia coli</name>
    <dbReference type="NCBI Taxonomy" id="562"/>
    <lineage>
        <taxon>Bacteria</taxon>
        <taxon>Pseudomonadati</taxon>
        <taxon>Pseudomonadota</taxon>
        <taxon>Gammaproteobacteria</taxon>
        <taxon>Enterobacterales</taxon>
        <taxon>Enterobacteriaceae</taxon>
        <taxon>Escherichia</taxon>
    </lineage>
</organism>
<accession>A0A376RFE3</accession>
<keyword evidence="3" id="KW-0862">Zinc</keyword>
<dbReference type="PANTHER" id="PTHR43808">
    <property type="entry name" value="ACETYLORNITHINE DEACETYLASE"/>
    <property type="match status" value="1"/>
</dbReference>
<evidence type="ECO:0000256" key="1">
    <source>
        <dbReference type="ARBA" id="ARBA00001941"/>
    </source>
</evidence>
<dbReference type="PANTHER" id="PTHR43808:SF31">
    <property type="entry name" value="N-ACETYL-L-CITRULLINE DEACETYLASE"/>
    <property type="match status" value="1"/>
</dbReference>
<dbReference type="SUPFAM" id="SSF53187">
    <property type="entry name" value="Zn-dependent exopeptidases"/>
    <property type="match status" value="1"/>
</dbReference>
<dbReference type="Pfam" id="PF01546">
    <property type="entry name" value="Peptidase_M20"/>
    <property type="match status" value="1"/>
</dbReference>
<name>A0A376RFE3_ECOLX</name>
<dbReference type="InterPro" id="IPR002933">
    <property type="entry name" value="Peptidase_M20"/>
</dbReference>
<evidence type="ECO:0000313" key="5">
    <source>
        <dbReference type="EMBL" id="STI16494.1"/>
    </source>
</evidence>
<proteinExistence type="predicted"/>
<sequence>MSCPVIELTQQLIRRPSLSPDDAGCQALLIERLQAIGFTVERMDFADTQNFWAWRGQGETLAFAGHTDVVPPGDADRWINPPFEPTIRDGMLFGRGAADMKGSLAAMVVAGRTLCRTTSPTIRGDWHF</sequence>
<dbReference type="GO" id="GO:0008777">
    <property type="term" value="F:acetylornithine deacetylase activity"/>
    <property type="evidence" value="ECO:0007669"/>
    <property type="project" value="TreeGrafter"/>
</dbReference>
<keyword evidence="4" id="KW-0170">Cobalt</keyword>
<gene>
    <name evidence="5" type="primary">dapE_3</name>
    <name evidence="5" type="ORF">NCTC10865_01758</name>
</gene>
<keyword evidence="2 5" id="KW-0378">Hydrolase</keyword>
<evidence type="ECO:0000256" key="3">
    <source>
        <dbReference type="ARBA" id="ARBA00022833"/>
    </source>
</evidence>
<evidence type="ECO:0000256" key="2">
    <source>
        <dbReference type="ARBA" id="ARBA00022801"/>
    </source>
</evidence>
<dbReference type="Proteomes" id="UP000254159">
    <property type="component" value="Unassembled WGS sequence"/>
</dbReference>
<dbReference type="AlphaFoldDB" id="A0A376RFE3"/>